<evidence type="ECO:0000256" key="11">
    <source>
        <dbReference type="ARBA" id="ARBA00078020"/>
    </source>
</evidence>
<dbReference type="EMBL" id="FONT01000002">
    <property type="protein sequence ID" value="SFE49848.1"/>
    <property type="molecule type" value="Genomic_DNA"/>
</dbReference>
<evidence type="ECO:0000256" key="10">
    <source>
        <dbReference type="ARBA" id="ARBA00077809"/>
    </source>
</evidence>
<dbReference type="GO" id="GO:1990133">
    <property type="term" value="C:molybdopterin adenylyltransferase complex"/>
    <property type="evidence" value="ECO:0007669"/>
    <property type="project" value="TreeGrafter"/>
</dbReference>
<dbReference type="InterPro" id="IPR012675">
    <property type="entry name" value="Beta-grasp_dom_sf"/>
</dbReference>
<dbReference type="Pfam" id="PF02597">
    <property type="entry name" value="ThiS"/>
    <property type="match status" value="1"/>
</dbReference>
<comment type="function">
    <text evidence="6">Involved in sulfur transfer in the conversion of molybdopterin precursor Z to molybdopterin.</text>
</comment>
<evidence type="ECO:0000313" key="13">
    <source>
        <dbReference type="EMBL" id="SFE49848.1"/>
    </source>
</evidence>
<dbReference type="UniPathway" id="UPA00344"/>
<protein>
    <recommendedName>
        <fullName evidence="5">Molybdopterin synthase sulfur carrier subunit</fullName>
    </recommendedName>
    <alternativeName>
        <fullName evidence="11">MPT synthase subunit 1</fullName>
    </alternativeName>
    <alternativeName>
        <fullName evidence="8">Molybdenum cofactor biosynthesis protein D</fullName>
    </alternativeName>
    <alternativeName>
        <fullName evidence="10">Molybdopterin-converting factor small subunit</fullName>
    </alternativeName>
    <alternativeName>
        <fullName evidence="9">Molybdopterin-converting factor subunit 1</fullName>
    </alternativeName>
    <alternativeName>
        <fullName evidence="12">Sulfur carrier protein MoaD</fullName>
    </alternativeName>
</protein>
<evidence type="ECO:0000256" key="4">
    <source>
        <dbReference type="ARBA" id="ARBA00024200"/>
    </source>
</evidence>
<dbReference type="FunFam" id="3.10.20.30:FF:000010">
    <property type="entry name" value="Molybdopterin synthase sulfur carrier subunit"/>
    <property type="match status" value="1"/>
</dbReference>
<evidence type="ECO:0000256" key="1">
    <source>
        <dbReference type="ARBA" id="ARBA00005046"/>
    </source>
</evidence>
<keyword evidence="3" id="KW-0501">Molybdenum cofactor biosynthesis</keyword>
<comment type="subunit">
    <text evidence="7">Heterotetramer of 2 MoaD subunits and 2 MoaE subunits. Forms a stable heterotetrameric complex of 2 MoaD and 2 MoeB during adenylation of MoaD by MoeB. During catalysis MoaD shuttles between the two heterotetrameric complexes.</text>
</comment>
<dbReference type="PANTHER" id="PTHR33359">
    <property type="entry name" value="MOLYBDOPTERIN SYNTHASE SULFUR CARRIER SUBUNIT"/>
    <property type="match status" value="1"/>
</dbReference>
<dbReference type="RefSeq" id="WP_091658014.1">
    <property type="nucleotide sequence ID" value="NZ_FONT01000002.1"/>
</dbReference>
<comment type="similarity">
    <text evidence="4">Belongs to the MoaD family.</text>
</comment>
<evidence type="ECO:0000256" key="7">
    <source>
        <dbReference type="ARBA" id="ARBA00063099"/>
    </source>
</evidence>
<dbReference type="NCBIfam" id="TIGR01682">
    <property type="entry name" value="moaD"/>
    <property type="match status" value="1"/>
</dbReference>
<dbReference type="InterPro" id="IPR016155">
    <property type="entry name" value="Mopterin_synth/thiamin_S_b"/>
</dbReference>
<dbReference type="CDD" id="cd00754">
    <property type="entry name" value="Ubl_MoaD"/>
    <property type="match status" value="1"/>
</dbReference>
<evidence type="ECO:0000313" key="14">
    <source>
        <dbReference type="Proteomes" id="UP000199516"/>
    </source>
</evidence>
<dbReference type="InterPro" id="IPR044672">
    <property type="entry name" value="MOCS2A"/>
</dbReference>
<evidence type="ECO:0000256" key="5">
    <source>
        <dbReference type="ARBA" id="ARBA00024247"/>
    </source>
</evidence>
<dbReference type="SUPFAM" id="SSF54285">
    <property type="entry name" value="MoaD/ThiS"/>
    <property type="match status" value="1"/>
</dbReference>
<keyword evidence="2" id="KW-0547">Nucleotide-binding</keyword>
<organism evidence="13 14">
    <name type="scientific">Alteribacillus iranensis</name>
    <dbReference type="NCBI Taxonomy" id="930128"/>
    <lineage>
        <taxon>Bacteria</taxon>
        <taxon>Bacillati</taxon>
        <taxon>Bacillota</taxon>
        <taxon>Bacilli</taxon>
        <taxon>Bacillales</taxon>
        <taxon>Bacillaceae</taxon>
        <taxon>Alteribacillus</taxon>
    </lineage>
</organism>
<proteinExistence type="inferred from homology"/>
<dbReference type="AlphaFoldDB" id="A0A1I2B1R2"/>
<dbReference type="GO" id="GO:0006777">
    <property type="term" value="P:Mo-molybdopterin cofactor biosynthetic process"/>
    <property type="evidence" value="ECO:0007669"/>
    <property type="project" value="UniProtKB-KW"/>
</dbReference>
<keyword evidence="14" id="KW-1185">Reference proteome</keyword>
<dbReference type="Gene3D" id="3.10.20.30">
    <property type="match status" value="1"/>
</dbReference>
<sequence length="77" mass="8291">MVKVLLFARLQEEAGTDSLTVPQSDMSVAELKQWLEKEYGLTSLSNTMTAINENYTDDSALLSEGDTVALIPPVSGG</sequence>
<evidence type="ECO:0000256" key="3">
    <source>
        <dbReference type="ARBA" id="ARBA00023150"/>
    </source>
</evidence>
<dbReference type="GO" id="GO:0000166">
    <property type="term" value="F:nucleotide binding"/>
    <property type="evidence" value="ECO:0007669"/>
    <property type="project" value="UniProtKB-KW"/>
</dbReference>
<gene>
    <name evidence="13" type="ORF">SAMN05192532_10224</name>
</gene>
<evidence type="ECO:0000256" key="9">
    <source>
        <dbReference type="ARBA" id="ARBA00076711"/>
    </source>
</evidence>
<comment type="pathway">
    <text evidence="1">Cofactor biosynthesis; molybdopterin biosynthesis.</text>
</comment>
<evidence type="ECO:0000256" key="12">
    <source>
        <dbReference type="ARBA" id="ARBA00078992"/>
    </source>
</evidence>
<dbReference type="OrthoDB" id="9801945at2"/>
<dbReference type="InterPro" id="IPR003749">
    <property type="entry name" value="ThiS/MoaD-like"/>
</dbReference>
<dbReference type="PANTHER" id="PTHR33359:SF1">
    <property type="entry name" value="MOLYBDOPTERIN SYNTHASE SULFUR CARRIER SUBUNIT"/>
    <property type="match status" value="1"/>
</dbReference>
<name>A0A1I2B1R2_9BACI</name>
<accession>A0A1I2B1R2</accession>
<evidence type="ECO:0000256" key="2">
    <source>
        <dbReference type="ARBA" id="ARBA00022741"/>
    </source>
</evidence>
<dbReference type="STRING" id="930128.SAMN05192532_10224"/>
<dbReference type="Proteomes" id="UP000199516">
    <property type="component" value="Unassembled WGS sequence"/>
</dbReference>
<evidence type="ECO:0000256" key="8">
    <source>
        <dbReference type="ARBA" id="ARBA00075076"/>
    </source>
</evidence>
<reference evidence="13 14" key="1">
    <citation type="submission" date="2016-10" db="EMBL/GenBank/DDBJ databases">
        <authorList>
            <person name="de Groot N.N."/>
        </authorList>
    </citation>
    <scope>NUCLEOTIDE SEQUENCE [LARGE SCALE GENOMIC DNA]</scope>
    <source>
        <strain evidence="13 14">DSM 23995</strain>
    </source>
</reference>
<evidence type="ECO:0000256" key="6">
    <source>
        <dbReference type="ARBA" id="ARBA00054425"/>
    </source>
</evidence>